<dbReference type="PROSITE" id="PS50196">
    <property type="entry name" value="RANBD1"/>
    <property type="match status" value="1"/>
</dbReference>
<comment type="caution">
    <text evidence="10">The sequence shown here is derived from an EMBL/GenBank/DDBJ whole genome shotgun (WGS) entry which is preliminary data.</text>
</comment>
<keyword evidence="7" id="KW-0539">Nucleus</keyword>
<dbReference type="Proteomes" id="UP000238350">
    <property type="component" value="Unassembled WGS sequence"/>
</dbReference>
<evidence type="ECO:0000256" key="4">
    <source>
        <dbReference type="ARBA" id="ARBA00022927"/>
    </source>
</evidence>
<dbReference type="InterPro" id="IPR053074">
    <property type="entry name" value="NPC_Nucleoporin"/>
</dbReference>
<dbReference type="CDD" id="cd13170">
    <property type="entry name" value="RanBD_NUP50"/>
    <property type="match status" value="1"/>
</dbReference>
<dbReference type="RefSeq" id="XP_024664883.1">
    <property type="nucleotide sequence ID" value="XM_024809115.1"/>
</dbReference>
<feature type="compositionally biased region" description="Basic and acidic residues" evidence="8">
    <location>
        <begin position="1"/>
        <end position="12"/>
    </location>
</feature>
<comment type="subcellular location">
    <subcellularLocation>
        <location evidence="1">Nucleus</location>
        <location evidence="1">Nuclear pore complex</location>
    </subcellularLocation>
</comment>
<dbReference type="SMART" id="SM00160">
    <property type="entry name" value="RanBD"/>
    <property type="match status" value="1"/>
</dbReference>
<dbReference type="GeneID" id="36516306"/>
<feature type="compositionally biased region" description="Basic and acidic residues" evidence="8">
    <location>
        <begin position="264"/>
        <end position="281"/>
    </location>
</feature>
<keyword evidence="11" id="KW-1185">Reference proteome</keyword>
<dbReference type="OrthoDB" id="185618at2759"/>
<dbReference type="PANTHER" id="PTHR38697:SF1">
    <property type="entry name" value="NUCLEAR PORE COMPLEX PROTEIN SIMILAR TO S. CEREVISIAE NUP2 (EUROFUNG)"/>
    <property type="match status" value="1"/>
</dbReference>
<dbReference type="Gene3D" id="2.30.29.30">
    <property type="entry name" value="Pleckstrin-homology domain (PH domain)/Phosphotyrosine-binding domain (PTB)"/>
    <property type="match status" value="1"/>
</dbReference>
<evidence type="ECO:0000313" key="10">
    <source>
        <dbReference type="EMBL" id="PRT54938.1"/>
    </source>
</evidence>
<evidence type="ECO:0000256" key="6">
    <source>
        <dbReference type="ARBA" id="ARBA00023132"/>
    </source>
</evidence>
<organism evidence="10 11">
    <name type="scientific">Wickerhamiella sorbophila</name>
    <dbReference type="NCBI Taxonomy" id="45607"/>
    <lineage>
        <taxon>Eukaryota</taxon>
        <taxon>Fungi</taxon>
        <taxon>Dikarya</taxon>
        <taxon>Ascomycota</taxon>
        <taxon>Saccharomycotina</taxon>
        <taxon>Dipodascomycetes</taxon>
        <taxon>Dipodascales</taxon>
        <taxon>Trichomonascaceae</taxon>
        <taxon>Wickerhamiella</taxon>
    </lineage>
</organism>
<feature type="compositionally biased region" description="Polar residues" evidence="8">
    <location>
        <begin position="173"/>
        <end position="188"/>
    </location>
</feature>
<accession>A0A2T0FIX0</accession>
<dbReference type="AlphaFoldDB" id="A0A2T0FIX0"/>
<evidence type="ECO:0000256" key="8">
    <source>
        <dbReference type="SAM" id="MobiDB-lite"/>
    </source>
</evidence>
<dbReference type="GO" id="GO:0015031">
    <property type="term" value="P:protein transport"/>
    <property type="evidence" value="ECO:0007669"/>
    <property type="project" value="UniProtKB-KW"/>
</dbReference>
<dbReference type="PANTHER" id="PTHR38697">
    <property type="entry name" value="NUCLEAR PORE COMPLEX PROTEIN SIMILAR TO S. CEREVISIAE NUP2 (EUROFUNG)"/>
    <property type="match status" value="1"/>
</dbReference>
<evidence type="ECO:0000256" key="5">
    <source>
        <dbReference type="ARBA" id="ARBA00023010"/>
    </source>
</evidence>
<dbReference type="Pfam" id="PF08911">
    <property type="entry name" value="NUP50"/>
    <property type="match status" value="1"/>
</dbReference>
<keyword evidence="2" id="KW-0813">Transport</keyword>
<gene>
    <name evidence="10" type="ORF">B9G98_02558</name>
</gene>
<feature type="compositionally biased region" description="Basic and acidic residues" evidence="8">
    <location>
        <begin position="337"/>
        <end position="353"/>
    </location>
</feature>
<sequence>MSKRRAEDELTKDNQPLDDEEDDPRFLPVDPVKRASKDVLAGRSIAKPRSLLRGAGSGGISAPALAANPFSASLGIKPVAEPSQEAAAPQNPFSFLGSKPAASASSFAAKPATSLVSVSANPPTGAPAQSHKLKVAALNTKFAETIASYAKGNSTGDWTKACQSYINYRQQLNDSASSSVNEPSNVTADVSMESEAPAEQEKSASTSSSITSNGFKFAGSSNDAGFSFGGKTIKNEAVDSKPSSVQGFVFKSDAEKASSLPFKVVEEKPTEKPKDEPKEKPAFSFGTPTTEKPAFTFGSKDASESKFTFGEAKDDSPQFSFGKAAEEKPNFTFGQAAEEKPKFSFGDSGDKPKFSFGANSDGQKFQFSSGAAPSGDKPAFSFGNASNEKPKFTFGQATDGEKPKFTFGASTAWTPGEKINFDQPPGNGESKAEETTNGDGDGDEGAGEEAQAGEGIDLSGKGPGEENEDSVYEKKAKVYELVDGQFKPVGLGNLRVLVDKETNKSRVLVRADGSGRVLVNIGLRKQLNYTHEGNGQVKILDFSAADKPPVTYLVRVKTAADGEELKAKLEEVKN</sequence>
<feature type="compositionally biased region" description="Low complexity" evidence="8">
    <location>
        <begin position="203"/>
        <end position="212"/>
    </location>
</feature>
<dbReference type="InterPro" id="IPR011993">
    <property type="entry name" value="PH-like_dom_sf"/>
</dbReference>
<evidence type="ECO:0000256" key="1">
    <source>
        <dbReference type="ARBA" id="ARBA00004567"/>
    </source>
</evidence>
<feature type="region of interest" description="Disordered" evidence="8">
    <location>
        <begin position="260"/>
        <end position="472"/>
    </location>
</feature>
<evidence type="ECO:0000256" key="2">
    <source>
        <dbReference type="ARBA" id="ARBA00022448"/>
    </source>
</evidence>
<feature type="region of interest" description="Disordered" evidence="8">
    <location>
        <begin position="1"/>
        <end position="58"/>
    </location>
</feature>
<keyword evidence="4" id="KW-0653">Protein transport</keyword>
<keyword evidence="6" id="KW-0906">Nuclear pore complex</keyword>
<dbReference type="InterPro" id="IPR015007">
    <property type="entry name" value="NUP2/50/61"/>
</dbReference>
<evidence type="ECO:0000313" key="11">
    <source>
        <dbReference type="Proteomes" id="UP000238350"/>
    </source>
</evidence>
<keyword evidence="5" id="KW-0811">Translocation</keyword>
<keyword evidence="3" id="KW-0509">mRNA transport</keyword>
<dbReference type="GO" id="GO:0005643">
    <property type="term" value="C:nuclear pore"/>
    <property type="evidence" value="ECO:0007669"/>
    <property type="project" value="UniProtKB-SubCell"/>
</dbReference>
<feature type="region of interest" description="Disordered" evidence="8">
    <location>
        <begin position="112"/>
        <end position="131"/>
    </location>
</feature>
<dbReference type="EMBL" id="NDIQ01000021">
    <property type="protein sequence ID" value="PRT54938.1"/>
    <property type="molecule type" value="Genomic_DNA"/>
</dbReference>
<name>A0A2T0FIX0_9ASCO</name>
<feature type="domain" description="RanBD1" evidence="9">
    <location>
        <begin position="464"/>
        <end position="574"/>
    </location>
</feature>
<dbReference type="InterPro" id="IPR000156">
    <property type="entry name" value="Ran_bind_dom"/>
</dbReference>
<protein>
    <submittedName>
        <fullName evidence="10">Nucleoporin nup61</fullName>
    </submittedName>
</protein>
<dbReference type="Pfam" id="PF00638">
    <property type="entry name" value="Ran_BP1"/>
    <property type="match status" value="1"/>
</dbReference>
<feature type="compositionally biased region" description="Polar residues" evidence="8">
    <location>
        <begin position="357"/>
        <end position="371"/>
    </location>
</feature>
<proteinExistence type="predicted"/>
<evidence type="ECO:0000256" key="7">
    <source>
        <dbReference type="ARBA" id="ARBA00023242"/>
    </source>
</evidence>
<feature type="region of interest" description="Disordered" evidence="8">
    <location>
        <begin position="173"/>
        <end position="214"/>
    </location>
</feature>
<dbReference type="STRING" id="45607.A0A2T0FIX0"/>
<evidence type="ECO:0000256" key="3">
    <source>
        <dbReference type="ARBA" id="ARBA00022816"/>
    </source>
</evidence>
<dbReference type="SUPFAM" id="SSF50729">
    <property type="entry name" value="PH domain-like"/>
    <property type="match status" value="1"/>
</dbReference>
<reference evidence="10 11" key="1">
    <citation type="submission" date="2017-04" db="EMBL/GenBank/DDBJ databases">
        <title>Genome sequencing of [Candida] sorbophila.</title>
        <authorList>
            <person name="Ahn J.O."/>
        </authorList>
    </citation>
    <scope>NUCLEOTIDE SEQUENCE [LARGE SCALE GENOMIC DNA]</scope>
    <source>
        <strain evidence="10 11">DS02</strain>
    </source>
</reference>
<evidence type="ECO:0000259" key="9">
    <source>
        <dbReference type="PROSITE" id="PS50196"/>
    </source>
</evidence>
<dbReference type="GO" id="GO:0051028">
    <property type="term" value="P:mRNA transport"/>
    <property type="evidence" value="ECO:0007669"/>
    <property type="project" value="UniProtKB-KW"/>
</dbReference>